<keyword evidence="1" id="KW-0808">Transferase</keyword>
<organism evidence="1 2">
    <name type="scientific">Bosea lupini</name>
    <dbReference type="NCBI Taxonomy" id="1036779"/>
    <lineage>
        <taxon>Bacteria</taxon>
        <taxon>Pseudomonadati</taxon>
        <taxon>Pseudomonadota</taxon>
        <taxon>Alphaproteobacteria</taxon>
        <taxon>Hyphomicrobiales</taxon>
        <taxon>Boseaceae</taxon>
        <taxon>Bosea</taxon>
    </lineage>
</organism>
<keyword evidence="2" id="KW-1185">Reference proteome</keyword>
<dbReference type="AlphaFoldDB" id="A0A1H7IR28"/>
<dbReference type="GO" id="GO:0016740">
    <property type="term" value="F:transferase activity"/>
    <property type="evidence" value="ECO:0007669"/>
    <property type="project" value="UniProtKB-KW"/>
</dbReference>
<dbReference type="SUPFAM" id="SSF53756">
    <property type="entry name" value="UDP-Glycosyltransferase/glycogen phosphorylase"/>
    <property type="match status" value="1"/>
</dbReference>
<dbReference type="Proteomes" id="UP000199664">
    <property type="component" value="Unassembled WGS sequence"/>
</dbReference>
<name>A0A1H7IR28_9HYPH</name>
<evidence type="ECO:0000313" key="2">
    <source>
        <dbReference type="Proteomes" id="UP000199664"/>
    </source>
</evidence>
<dbReference type="OrthoDB" id="9802525at2"/>
<dbReference type="RefSeq" id="WP_091830385.1">
    <property type="nucleotide sequence ID" value="NZ_FOAN01000001.1"/>
</dbReference>
<proteinExistence type="predicted"/>
<accession>A0A1H7IR28</accession>
<evidence type="ECO:0000313" key="1">
    <source>
        <dbReference type="EMBL" id="SEK64167.1"/>
    </source>
</evidence>
<reference evidence="2" key="1">
    <citation type="submission" date="2016-10" db="EMBL/GenBank/DDBJ databases">
        <authorList>
            <person name="Varghese N."/>
            <person name="Submissions S."/>
        </authorList>
    </citation>
    <scope>NUCLEOTIDE SEQUENCE [LARGE SCALE GENOMIC DNA]</scope>
    <source>
        <strain evidence="2">LMG 26383,CCUG 61248,R- 45681</strain>
    </source>
</reference>
<dbReference type="EMBL" id="FOAN01000001">
    <property type="protein sequence ID" value="SEK64167.1"/>
    <property type="molecule type" value="Genomic_DNA"/>
</dbReference>
<dbReference type="STRING" id="1036779.SAMN04515666_1011060"/>
<dbReference type="Gene3D" id="3.40.50.2000">
    <property type="entry name" value="Glycogen Phosphorylase B"/>
    <property type="match status" value="1"/>
</dbReference>
<sequence>MSLKGKARLLIVDQSLRDMVGHHFEYDLAVGDSAAEHGLSASVLAHASFKDQALFGDMPATPWFTQTYYSVDRSRSVQLARGLLQKLPISLRAPLIRVGVSVLGRLRARQGATLPAKTMPLPAFGAELGRYLDAQGFGSQDHVLIHTINMSELHSAMAAFATVEGGPMLHVVLRRDADEPGIRSGPWGGAPGAFERLAAAPALARRIAFYTDSAGLARQYGEMAPDLLFRVLPVPYPAPAGHPVGRSRQAGPLRLTYVGDARVEKGYDHLPQLMSELGETLIDGRTARLVAQSNAAMSLEDDVIARARAALKRYPTTQVELLTQVLAVDEFNTLLSDADIVILPYDAQNYRNRSSGILVQAIAAGKPVVIPSRTWLSDTAPAGTNVQFDTPKHLGQAVATAIRSFDALSEAAVRNAPAWRAFHNGSNLVGILKNALETAGRDT</sequence>
<protein>
    <submittedName>
        <fullName evidence="1">Glycosyltransferase involved in cell wall bisynthesis</fullName>
    </submittedName>
</protein>
<gene>
    <name evidence="1" type="ORF">SAMN04515666_1011060</name>
</gene>